<evidence type="ECO:0000313" key="5">
    <source>
        <dbReference type="EMBL" id="CDN31057.1"/>
    </source>
</evidence>
<proteinExistence type="predicted"/>
<gene>
    <name evidence="5" type="ORF">BN938_0958</name>
</gene>
<dbReference type="STRING" id="1433126.BN938_0958"/>
<dbReference type="HOGENOM" id="CLU_000604_1_22_10"/>
<evidence type="ECO:0000256" key="3">
    <source>
        <dbReference type="ARBA" id="ARBA00022840"/>
    </source>
</evidence>
<organism evidence="5 6">
    <name type="scientific">Mucinivorans hirudinis</name>
    <dbReference type="NCBI Taxonomy" id="1433126"/>
    <lineage>
        <taxon>Bacteria</taxon>
        <taxon>Pseudomonadati</taxon>
        <taxon>Bacteroidota</taxon>
        <taxon>Bacteroidia</taxon>
        <taxon>Bacteroidales</taxon>
        <taxon>Rikenellaceae</taxon>
        <taxon>Mucinivorans</taxon>
    </lineage>
</organism>
<keyword evidence="3 5" id="KW-0067">ATP-binding</keyword>
<dbReference type="InterPro" id="IPR027417">
    <property type="entry name" value="P-loop_NTPase"/>
</dbReference>
<dbReference type="KEGG" id="rbc:BN938_0958"/>
<dbReference type="GO" id="GO:0022857">
    <property type="term" value="F:transmembrane transporter activity"/>
    <property type="evidence" value="ECO:0007669"/>
    <property type="project" value="TreeGrafter"/>
</dbReference>
<dbReference type="CDD" id="cd03255">
    <property type="entry name" value="ABC_MJ0796_LolCDE_FtsE"/>
    <property type="match status" value="1"/>
</dbReference>
<dbReference type="PANTHER" id="PTHR24220">
    <property type="entry name" value="IMPORT ATP-BINDING PROTEIN"/>
    <property type="match status" value="1"/>
</dbReference>
<dbReference type="GO" id="GO:0005524">
    <property type="term" value="F:ATP binding"/>
    <property type="evidence" value="ECO:0007669"/>
    <property type="project" value="UniProtKB-KW"/>
</dbReference>
<dbReference type="EMBL" id="HG934468">
    <property type="protein sequence ID" value="CDN31057.1"/>
    <property type="molecule type" value="Genomic_DNA"/>
</dbReference>
<dbReference type="PANTHER" id="PTHR24220:SF86">
    <property type="entry name" value="ABC TRANSPORTER ABCH.1"/>
    <property type="match status" value="1"/>
</dbReference>
<evidence type="ECO:0000259" key="4">
    <source>
        <dbReference type="PROSITE" id="PS50893"/>
    </source>
</evidence>
<name>A0A060R7B7_9BACT</name>
<dbReference type="Proteomes" id="UP000027616">
    <property type="component" value="Chromosome I"/>
</dbReference>
<dbReference type="PATRIC" id="fig|1433126.3.peg.956"/>
<dbReference type="SUPFAM" id="SSF52540">
    <property type="entry name" value="P-loop containing nucleoside triphosphate hydrolases"/>
    <property type="match status" value="1"/>
</dbReference>
<reference evidence="5 6" key="1">
    <citation type="journal article" date="2015" name="Genome Announc.">
        <title>Complete Genome Sequence of the Novel Leech Symbiont Mucinivorans hirudinis M3T.</title>
        <authorList>
            <person name="Nelson M.C."/>
            <person name="Bomar L."/>
            <person name="Graf J."/>
        </authorList>
    </citation>
    <scope>NUCLEOTIDE SEQUENCE [LARGE SCALE GENOMIC DNA]</scope>
    <source>
        <strain evidence="6">M3</strain>
    </source>
</reference>
<keyword evidence="1" id="KW-0813">Transport</keyword>
<dbReference type="SMART" id="SM00382">
    <property type="entry name" value="AAA"/>
    <property type="match status" value="1"/>
</dbReference>
<dbReference type="GO" id="GO:0005886">
    <property type="term" value="C:plasma membrane"/>
    <property type="evidence" value="ECO:0007669"/>
    <property type="project" value="TreeGrafter"/>
</dbReference>
<accession>A0A060R7B7</accession>
<dbReference type="InterPro" id="IPR003439">
    <property type="entry name" value="ABC_transporter-like_ATP-bd"/>
</dbReference>
<keyword evidence="2" id="KW-0547">Nucleotide-binding</keyword>
<dbReference type="InterPro" id="IPR003593">
    <property type="entry name" value="AAA+_ATPase"/>
</dbReference>
<dbReference type="OrthoDB" id="1114670at2"/>
<dbReference type="eggNOG" id="COG1136">
    <property type="taxonomic scope" value="Bacteria"/>
</dbReference>
<keyword evidence="6" id="KW-1185">Reference proteome</keyword>
<feature type="domain" description="ABC transporter" evidence="4">
    <location>
        <begin position="2"/>
        <end position="221"/>
    </location>
</feature>
<sequence>MLKLSGIRKSFSDGANRINEVLRGVDLSVQSGEFVAITGVSGSGKSTLLNILGTLTEPDGGSYFLGNENMLTAGVDRSALRNRDIGFLFQQHRLLPQLTALGNVLLPTLANAKKPDKEQIEYAEELMKLTGVEGVAAQYPATLSGGEAHRVALCRALIMKPKILLADEPTGQLDLETSAQIAALLAATNCELATTIVMVTHSEEMARFADKIYAIREGVLE</sequence>
<dbReference type="InterPro" id="IPR015854">
    <property type="entry name" value="ABC_transpr_LolD-like"/>
</dbReference>
<evidence type="ECO:0000256" key="1">
    <source>
        <dbReference type="ARBA" id="ARBA00022448"/>
    </source>
</evidence>
<dbReference type="InterPro" id="IPR017911">
    <property type="entry name" value="MacB-like_ATP-bd"/>
</dbReference>
<evidence type="ECO:0000313" key="6">
    <source>
        <dbReference type="Proteomes" id="UP000027616"/>
    </source>
</evidence>
<dbReference type="AlphaFoldDB" id="A0A060R7B7"/>
<dbReference type="Pfam" id="PF00005">
    <property type="entry name" value="ABC_tran"/>
    <property type="match status" value="1"/>
</dbReference>
<dbReference type="GO" id="GO:0016887">
    <property type="term" value="F:ATP hydrolysis activity"/>
    <property type="evidence" value="ECO:0007669"/>
    <property type="project" value="InterPro"/>
</dbReference>
<dbReference type="PROSITE" id="PS50893">
    <property type="entry name" value="ABC_TRANSPORTER_2"/>
    <property type="match status" value="1"/>
</dbReference>
<protein>
    <submittedName>
        <fullName evidence="5">ABC transporter ATP-binding protein</fullName>
    </submittedName>
</protein>
<dbReference type="Gene3D" id="3.40.50.300">
    <property type="entry name" value="P-loop containing nucleotide triphosphate hydrolases"/>
    <property type="match status" value="1"/>
</dbReference>
<evidence type="ECO:0000256" key="2">
    <source>
        <dbReference type="ARBA" id="ARBA00022741"/>
    </source>
</evidence>